<dbReference type="Proteomes" id="UP001230289">
    <property type="component" value="Unassembled WGS sequence"/>
</dbReference>
<keyword evidence="2" id="KW-1185">Reference proteome</keyword>
<dbReference type="RefSeq" id="WP_308487891.1">
    <property type="nucleotide sequence ID" value="NZ_JAVFCB010000002.1"/>
</dbReference>
<gene>
    <name evidence="1" type="ORF">RBR11_03365</name>
</gene>
<organism evidence="1 2">
    <name type="scientific">Microbacterium capsulatum</name>
    <dbReference type="NCBI Taxonomy" id="3041921"/>
    <lineage>
        <taxon>Bacteria</taxon>
        <taxon>Bacillati</taxon>
        <taxon>Actinomycetota</taxon>
        <taxon>Actinomycetes</taxon>
        <taxon>Micrococcales</taxon>
        <taxon>Microbacteriaceae</taxon>
        <taxon>Microbacterium</taxon>
    </lineage>
</organism>
<dbReference type="GO" id="GO:0016787">
    <property type="term" value="F:hydrolase activity"/>
    <property type="evidence" value="ECO:0007669"/>
    <property type="project" value="UniProtKB-KW"/>
</dbReference>
<dbReference type="EMBL" id="JAVFCB010000002">
    <property type="protein sequence ID" value="MDQ4212945.1"/>
    <property type="molecule type" value="Genomic_DNA"/>
</dbReference>
<dbReference type="PANTHER" id="PTHR11803">
    <property type="entry name" value="2-IMINOBUTANOATE/2-IMINOPROPANOATE DEAMINASE RIDA"/>
    <property type="match status" value="1"/>
</dbReference>
<proteinExistence type="predicted"/>
<name>A0ABU0XGW6_9MICO</name>
<dbReference type="PANTHER" id="PTHR11803:SF44">
    <property type="entry name" value="RUTC FAMILY PROTEIN YJGH"/>
    <property type="match status" value="1"/>
</dbReference>
<dbReference type="Gene3D" id="3.30.1330.40">
    <property type="entry name" value="RutC-like"/>
    <property type="match status" value="1"/>
</dbReference>
<dbReference type="Pfam" id="PF01042">
    <property type="entry name" value="Ribonuc_L-PSP"/>
    <property type="match status" value="1"/>
</dbReference>
<sequence>MPAIPAPHRVGSADVIHHDGYDETIVSPFVPAIRTVSGARLVFVSGVTGAPVYHDHPHRREVFDTIPADIAGQVANAFAHLDLALAAAGARRTDVVNLVRFFTDVDADQDTVNRVQSEWFGGHIPTSTSVEVTRLATDPRLRLEIQAIAAVGAGE</sequence>
<evidence type="ECO:0000313" key="1">
    <source>
        <dbReference type="EMBL" id="MDQ4212945.1"/>
    </source>
</evidence>
<dbReference type="SUPFAM" id="SSF55298">
    <property type="entry name" value="YjgF-like"/>
    <property type="match status" value="1"/>
</dbReference>
<accession>A0ABU0XGW6</accession>
<dbReference type="InterPro" id="IPR035959">
    <property type="entry name" value="RutC-like_sf"/>
</dbReference>
<evidence type="ECO:0000313" key="2">
    <source>
        <dbReference type="Proteomes" id="UP001230289"/>
    </source>
</evidence>
<reference evidence="1 2" key="1">
    <citation type="submission" date="2023-08" db="EMBL/GenBank/DDBJ databases">
        <title>Microbacterium sp. nov., isolated from a waste landfill.</title>
        <authorList>
            <person name="Wen W."/>
        </authorList>
    </citation>
    <scope>NUCLEOTIDE SEQUENCE [LARGE SCALE GENOMIC DNA]</scope>
    <source>
        <strain evidence="1 2">ASV81</strain>
    </source>
</reference>
<protein>
    <submittedName>
        <fullName evidence="1">Rid family hydrolase</fullName>
    </submittedName>
</protein>
<keyword evidence="1" id="KW-0378">Hydrolase</keyword>
<comment type="caution">
    <text evidence="1">The sequence shown here is derived from an EMBL/GenBank/DDBJ whole genome shotgun (WGS) entry which is preliminary data.</text>
</comment>
<dbReference type="InterPro" id="IPR006175">
    <property type="entry name" value="YjgF/YER057c/UK114"/>
</dbReference>